<protein>
    <submittedName>
        <fullName evidence="2">Polymer-forming cytoskeletal protein</fullName>
    </submittedName>
</protein>
<dbReference type="EMBL" id="VIAR01000001">
    <property type="protein sequence ID" value="TQD40785.1"/>
    <property type="molecule type" value="Genomic_DNA"/>
</dbReference>
<dbReference type="RefSeq" id="WP_141420517.1">
    <property type="nucleotide sequence ID" value="NZ_VIAR01000001.1"/>
</dbReference>
<dbReference type="Pfam" id="PF04519">
    <property type="entry name" value="Bactofilin"/>
    <property type="match status" value="1"/>
</dbReference>
<evidence type="ECO:0000313" key="2">
    <source>
        <dbReference type="EMBL" id="TQD40785.1"/>
    </source>
</evidence>
<sequence>MFSEKKAKKTFTEGVNEQNKISQGTIIKGDIEAKGGFRIEGKLIGTLKTSGKVVVGKTGFLEGELICENADFEGKFDGTLQVNALLSLKASAQIEGEVNVGKLAIEPGADFNATCVMKGNVKNLKHEQAKEGKQKKQA</sequence>
<gene>
    <name evidence="2" type="ORF">FKR84_02050</name>
</gene>
<evidence type="ECO:0000313" key="3">
    <source>
        <dbReference type="Proteomes" id="UP000317169"/>
    </source>
</evidence>
<proteinExistence type="inferred from homology"/>
<reference evidence="2 3" key="1">
    <citation type="submission" date="2019-06" db="EMBL/GenBank/DDBJ databases">
        <title>Flavibacter putida gen. nov., sp. nov., a novel marine bacterium of the family Flavobacteriaceae isolated from coastal seawater.</title>
        <authorList>
            <person name="Feng X."/>
        </authorList>
    </citation>
    <scope>NUCLEOTIDE SEQUENCE [LARGE SCALE GENOMIC DNA]</scope>
    <source>
        <strain evidence="2 3">PLHSN227</strain>
    </source>
</reference>
<keyword evidence="3" id="KW-1185">Reference proteome</keyword>
<dbReference type="OrthoDB" id="5432602at2"/>
<accession>A0A508A1H9</accession>
<dbReference type="Proteomes" id="UP000317169">
    <property type="component" value="Unassembled WGS sequence"/>
</dbReference>
<evidence type="ECO:0000256" key="1">
    <source>
        <dbReference type="ARBA" id="ARBA00044755"/>
    </source>
</evidence>
<dbReference type="PANTHER" id="PTHR35024">
    <property type="entry name" value="HYPOTHETICAL CYTOSOLIC PROTEIN"/>
    <property type="match status" value="1"/>
</dbReference>
<dbReference type="AlphaFoldDB" id="A0A508A1H9"/>
<organism evidence="2 3">
    <name type="scientific">Haloflavibacter putidus</name>
    <dbReference type="NCBI Taxonomy" id="2576776"/>
    <lineage>
        <taxon>Bacteria</taxon>
        <taxon>Pseudomonadati</taxon>
        <taxon>Bacteroidota</taxon>
        <taxon>Flavobacteriia</taxon>
        <taxon>Flavobacteriales</taxon>
        <taxon>Flavobacteriaceae</taxon>
        <taxon>Haloflavibacter</taxon>
    </lineage>
</organism>
<comment type="caution">
    <text evidence="2">The sequence shown here is derived from an EMBL/GenBank/DDBJ whole genome shotgun (WGS) entry which is preliminary data.</text>
</comment>
<dbReference type="InterPro" id="IPR007607">
    <property type="entry name" value="BacA/B"/>
</dbReference>
<comment type="similarity">
    <text evidence="1">Belongs to the bactofilin family.</text>
</comment>
<name>A0A508A1H9_9FLAO</name>
<dbReference type="PANTHER" id="PTHR35024:SF4">
    <property type="entry name" value="POLYMER-FORMING CYTOSKELETAL PROTEIN"/>
    <property type="match status" value="1"/>
</dbReference>